<evidence type="ECO:0000313" key="4">
    <source>
        <dbReference type="Proteomes" id="UP000036987"/>
    </source>
</evidence>
<dbReference type="EMBL" id="LFYR01001237">
    <property type="protein sequence ID" value="KMZ63383.1"/>
    <property type="molecule type" value="Genomic_DNA"/>
</dbReference>
<keyword evidence="4" id="KW-1185">Reference proteome</keyword>
<dbReference type="OrthoDB" id="6424451at2759"/>
<evidence type="ECO:0000313" key="3">
    <source>
        <dbReference type="EMBL" id="KMZ63383.1"/>
    </source>
</evidence>
<dbReference type="Proteomes" id="UP000036987">
    <property type="component" value="Unassembled WGS sequence"/>
</dbReference>
<organism evidence="3 4">
    <name type="scientific">Zostera marina</name>
    <name type="common">Eelgrass</name>
    <dbReference type="NCBI Taxonomy" id="29655"/>
    <lineage>
        <taxon>Eukaryota</taxon>
        <taxon>Viridiplantae</taxon>
        <taxon>Streptophyta</taxon>
        <taxon>Embryophyta</taxon>
        <taxon>Tracheophyta</taxon>
        <taxon>Spermatophyta</taxon>
        <taxon>Magnoliopsida</taxon>
        <taxon>Liliopsida</taxon>
        <taxon>Zosteraceae</taxon>
        <taxon>Zostera</taxon>
    </lineage>
</organism>
<gene>
    <name evidence="3" type="ORF">ZOSMA_40G00110</name>
</gene>
<name>A0A0K9P325_ZOSMR</name>
<proteinExistence type="inferred from homology"/>
<protein>
    <submittedName>
        <fullName evidence="3">Heme-binding protein 2</fullName>
    </submittedName>
</protein>
<evidence type="ECO:0000256" key="2">
    <source>
        <dbReference type="SAM" id="SignalP"/>
    </source>
</evidence>
<dbReference type="AlphaFoldDB" id="A0A0K9P325"/>
<comment type="caution">
    <text evidence="3">The sequence shown here is derived from an EMBL/GenBank/DDBJ whole genome shotgun (WGS) entry which is preliminary data.</text>
</comment>
<dbReference type="InterPro" id="IPR006917">
    <property type="entry name" value="SOUL_heme-bd"/>
</dbReference>
<dbReference type="PANTHER" id="PTHR11220">
    <property type="entry name" value="HEME-BINDING PROTEIN-RELATED"/>
    <property type="match status" value="1"/>
</dbReference>
<dbReference type="FunFam" id="3.20.80.10:FF:000002">
    <property type="entry name" value="Heme-binding protein 2"/>
    <property type="match status" value="1"/>
</dbReference>
<comment type="similarity">
    <text evidence="1">Belongs to the HEBP family.</text>
</comment>
<reference evidence="4" key="1">
    <citation type="journal article" date="2016" name="Nature">
        <title>The genome of the seagrass Zostera marina reveals angiosperm adaptation to the sea.</title>
        <authorList>
            <person name="Olsen J.L."/>
            <person name="Rouze P."/>
            <person name="Verhelst B."/>
            <person name="Lin Y.-C."/>
            <person name="Bayer T."/>
            <person name="Collen J."/>
            <person name="Dattolo E."/>
            <person name="De Paoli E."/>
            <person name="Dittami S."/>
            <person name="Maumus F."/>
            <person name="Michel G."/>
            <person name="Kersting A."/>
            <person name="Lauritano C."/>
            <person name="Lohaus R."/>
            <person name="Toepel M."/>
            <person name="Tonon T."/>
            <person name="Vanneste K."/>
            <person name="Amirebrahimi M."/>
            <person name="Brakel J."/>
            <person name="Bostroem C."/>
            <person name="Chovatia M."/>
            <person name="Grimwood J."/>
            <person name="Jenkins J.W."/>
            <person name="Jueterbock A."/>
            <person name="Mraz A."/>
            <person name="Stam W.T."/>
            <person name="Tice H."/>
            <person name="Bornberg-Bauer E."/>
            <person name="Green P.J."/>
            <person name="Pearson G.A."/>
            <person name="Procaccini G."/>
            <person name="Duarte C.M."/>
            <person name="Schmutz J."/>
            <person name="Reusch T.B.H."/>
            <person name="Van de Peer Y."/>
        </authorList>
    </citation>
    <scope>NUCLEOTIDE SEQUENCE [LARGE SCALE GENOMIC DNA]</scope>
    <source>
        <strain evidence="4">cv. Finnish</strain>
    </source>
</reference>
<feature type="signal peptide" evidence="2">
    <location>
        <begin position="1"/>
        <end position="20"/>
    </location>
</feature>
<accession>A0A0K9P325</accession>
<evidence type="ECO:0000256" key="1">
    <source>
        <dbReference type="ARBA" id="ARBA00009817"/>
    </source>
</evidence>
<dbReference type="Gene3D" id="3.20.80.10">
    <property type="entry name" value="Regulatory factor, effector binding domain"/>
    <property type="match status" value="1"/>
</dbReference>
<keyword evidence="2" id="KW-0732">Signal</keyword>
<feature type="chain" id="PRO_5005527553" evidence="2">
    <location>
        <begin position="21"/>
        <end position="227"/>
    </location>
</feature>
<dbReference type="PANTHER" id="PTHR11220:SF25">
    <property type="entry name" value="F3F9.4"/>
    <property type="match status" value="1"/>
</dbReference>
<sequence length="227" mass="24932">MAATSGFLTAISSMLLVVSAFIISSGATNSLPNCNTLDCPKYDVIDGNSDFEIRRYNSTFWTSTSKIEDISFVHANLLAFDQLFDYIQGKNDYGVKIEMTAPVISEVYPSSGPVCASSFVVSFYLPEENQKDPPPAEDVHLQTWGVTYVAVRQFGGFVEDYDIGVQAAKLDATIQNTRWASVVGKGRAGGGKDAASYIVAQYNSPFQFENRVNEIWLSFDMETSAVF</sequence>
<dbReference type="Pfam" id="PF04832">
    <property type="entry name" value="SOUL"/>
    <property type="match status" value="1"/>
</dbReference>
<dbReference type="InterPro" id="IPR011256">
    <property type="entry name" value="Reg_factor_effector_dom_sf"/>
</dbReference>
<dbReference type="SUPFAM" id="SSF55136">
    <property type="entry name" value="Probable bacterial effector-binding domain"/>
    <property type="match status" value="1"/>
</dbReference>
<dbReference type="OMA" id="YEIRTYH"/>